<comment type="caution">
    <text evidence="2">The sequence shown here is derived from an EMBL/GenBank/DDBJ whole genome shotgun (WGS) entry which is preliminary data.</text>
</comment>
<evidence type="ECO:0000313" key="3">
    <source>
        <dbReference type="Proteomes" id="UP000265768"/>
    </source>
</evidence>
<feature type="transmembrane region" description="Helical" evidence="1">
    <location>
        <begin position="46"/>
        <end position="67"/>
    </location>
</feature>
<evidence type="ECO:0000256" key="1">
    <source>
        <dbReference type="SAM" id="Phobius"/>
    </source>
</evidence>
<keyword evidence="1" id="KW-0812">Transmembrane</keyword>
<keyword evidence="1" id="KW-1133">Transmembrane helix</keyword>
<keyword evidence="1" id="KW-0472">Membrane</keyword>
<gene>
    <name evidence="2" type="ORF">D5H75_36415</name>
</gene>
<reference evidence="2 3" key="1">
    <citation type="submission" date="2018-09" db="EMBL/GenBank/DDBJ databases">
        <title>YIM 75507 draft genome.</title>
        <authorList>
            <person name="Tang S."/>
            <person name="Feng Y."/>
        </authorList>
    </citation>
    <scope>NUCLEOTIDE SEQUENCE [LARGE SCALE GENOMIC DNA]</scope>
    <source>
        <strain evidence="2 3">YIM 75507</strain>
    </source>
</reference>
<dbReference type="Proteomes" id="UP000265768">
    <property type="component" value="Unassembled WGS sequence"/>
</dbReference>
<dbReference type="RefSeq" id="WP_119931154.1">
    <property type="nucleotide sequence ID" value="NZ_QZEY01000023.1"/>
</dbReference>
<keyword evidence="3" id="KW-1185">Reference proteome</keyword>
<organism evidence="2 3">
    <name type="scientific">Bailinhaonella thermotolerans</name>
    <dbReference type="NCBI Taxonomy" id="1070861"/>
    <lineage>
        <taxon>Bacteria</taxon>
        <taxon>Bacillati</taxon>
        <taxon>Actinomycetota</taxon>
        <taxon>Actinomycetes</taxon>
        <taxon>Streptosporangiales</taxon>
        <taxon>Streptosporangiaceae</taxon>
        <taxon>Bailinhaonella</taxon>
    </lineage>
</organism>
<dbReference type="AlphaFoldDB" id="A0A3A4A109"/>
<proteinExistence type="predicted"/>
<protein>
    <submittedName>
        <fullName evidence="2">Uncharacterized protein</fullName>
    </submittedName>
</protein>
<accession>A0A3A4A109</accession>
<name>A0A3A4A109_9ACTN</name>
<dbReference type="EMBL" id="QZEY01000023">
    <property type="protein sequence ID" value="RJL22079.1"/>
    <property type="molecule type" value="Genomic_DNA"/>
</dbReference>
<evidence type="ECO:0000313" key="2">
    <source>
        <dbReference type="EMBL" id="RJL22079.1"/>
    </source>
</evidence>
<sequence length="88" mass="9206">MTTPIRQARRSAVAREFGVIEWVIVAGGPGSYVLGDLAARSANSPVLVPIAVVCLPAYVVAGVVLIIRLAGLRSRPYLEPPPAFTPGP</sequence>
<feature type="transmembrane region" description="Helical" evidence="1">
    <location>
        <begin position="12"/>
        <end position="34"/>
    </location>
</feature>